<dbReference type="InterPro" id="IPR023885">
    <property type="entry name" value="4Fe4S-binding_SPASM_dom"/>
</dbReference>
<dbReference type="eggNOG" id="COG0535">
    <property type="taxonomic scope" value="Bacteria"/>
</dbReference>
<evidence type="ECO:0000256" key="4">
    <source>
        <dbReference type="ARBA" id="ARBA00023014"/>
    </source>
</evidence>
<proteinExistence type="predicted"/>
<keyword evidence="1" id="KW-0949">S-adenosyl-L-methionine</keyword>
<dbReference type="InterPro" id="IPR007197">
    <property type="entry name" value="rSAM"/>
</dbReference>
<evidence type="ECO:0000259" key="5">
    <source>
        <dbReference type="PROSITE" id="PS51918"/>
    </source>
</evidence>
<keyword evidence="3" id="KW-0408">Iron</keyword>
<dbReference type="CDD" id="cd01335">
    <property type="entry name" value="Radical_SAM"/>
    <property type="match status" value="1"/>
</dbReference>
<keyword evidence="7" id="KW-1185">Reference proteome</keyword>
<dbReference type="InterPro" id="IPR058240">
    <property type="entry name" value="rSAM_sf"/>
</dbReference>
<dbReference type="AlphaFoldDB" id="I0R9F1"/>
<feature type="domain" description="Radical SAM core" evidence="5">
    <location>
        <begin position="87"/>
        <end position="299"/>
    </location>
</feature>
<evidence type="ECO:0000256" key="2">
    <source>
        <dbReference type="ARBA" id="ARBA00022723"/>
    </source>
</evidence>
<dbReference type="SFLD" id="SFLDG01386">
    <property type="entry name" value="main_SPASM_domain-containing"/>
    <property type="match status" value="1"/>
</dbReference>
<dbReference type="SFLD" id="SFLDG01067">
    <property type="entry name" value="SPASM/twitch_domain_containing"/>
    <property type="match status" value="1"/>
</dbReference>
<dbReference type="EMBL" id="AJGH01000046">
    <property type="protein sequence ID" value="EIC96309.1"/>
    <property type="molecule type" value="Genomic_DNA"/>
</dbReference>
<organism evidence="6 7">
    <name type="scientific">Lachnoanaerobaculum saburreum F0468</name>
    <dbReference type="NCBI Taxonomy" id="1095750"/>
    <lineage>
        <taxon>Bacteria</taxon>
        <taxon>Bacillati</taxon>
        <taxon>Bacillota</taxon>
        <taxon>Clostridia</taxon>
        <taxon>Lachnospirales</taxon>
        <taxon>Lachnospiraceae</taxon>
        <taxon>Lachnoanaerobaculum</taxon>
    </lineage>
</organism>
<dbReference type="SUPFAM" id="SSF102114">
    <property type="entry name" value="Radical SAM enzymes"/>
    <property type="match status" value="1"/>
</dbReference>
<dbReference type="Proteomes" id="UP000005039">
    <property type="component" value="Unassembled WGS sequence"/>
</dbReference>
<dbReference type="InterPro" id="IPR050377">
    <property type="entry name" value="Radical_SAM_PqqE_MftC-like"/>
</dbReference>
<dbReference type="Gene3D" id="3.20.20.70">
    <property type="entry name" value="Aldolase class I"/>
    <property type="match status" value="1"/>
</dbReference>
<dbReference type="InterPro" id="IPR006638">
    <property type="entry name" value="Elp3/MiaA/NifB-like_rSAM"/>
</dbReference>
<dbReference type="GO" id="GO:0046872">
    <property type="term" value="F:metal ion binding"/>
    <property type="evidence" value="ECO:0007669"/>
    <property type="project" value="UniProtKB-KW"/>
</dbReference>
<evidence type="ECO:0000256" key="3">
    <source>
        <dbReference type="ARBA" id="ARBA00023004"/>
    </source>
</evidence>
<keyword evidence="2" id="KW-0479">Metal-binding</keyword>
<gene>
    <name evidence="6" type="ORF">HMPREF9970_0968</name>
</gene>
<comment type="caution">
    <text evidence="6">The sequence shown here is derived from an EMBL/GenBank/DDBJ whole genome shotgun (WGS) entry which is preliminary data.</text>
</comment>
<dbReference type="PATRIC" id="fig|1095750.3.peg.917"/>
<reference evidence="6 7" key="1">
    <citation type="submission" date="2012-03" db="EMBL/GenBank/DDBJ databases">
        <authorList>
            <person name="Durkin A.S."/>
            <person name="McCorrison J."/>
            <person name="Torralba M."/>
            <person name="Gillis M."/>
            <person name="Methe B."/>
            <person name="Sutton G."/>
            <person name="Nelson K.E."/>
        </authorList>
    </citation>
    <scope>NUCLEOTIDE SEQUENCE [LARGE SCALE GENOMIC DNA]</scope>
    <source>
        <strain evidence="6 7">F0468</strain>
    </source>
</reference>
<protein>
    <submittedName>
        <fullName evidence="6">4Fe-4S single cluster domain / radical SAM additional 4Fe4S-binding SPASM domain multi-domain protein</fullName>
    </submittedName>
</protein>
<dbReference type="GO" id="GO:0051536">
    <property type="term" value="F:iron-sulfur cluster binding"/>
    <property type="evidence" value="ECO:0007669"/>
    <property type="project" value="UniProtKB-KW"/>
</dbReference>
<evidence type="ECO:0000256" key="1">
    <source>
        <dbReference type="ARBA" id="ARBA00022691"/>
    </source>
</evidence>
<evidence type="ECO:0000313" key="7">
    <source>
        <dbReference type="Proteomes" id="UP000005039"/>
    </source>
</evidence>
<dbReference type="Pfam" id="PF13186">
    <property type="entry name" value="SPASM"/>
    <property type="match status" value="1"/>
</dbReference>
<dbReference type="PANTHER" id="PTHR11228">
    <property type="entry name" value="RADICAL SAM DOMAIN PROTEIN"/>
    <property type="match status" value="1"/>
</dbReference>
<dbReference type="RefSeq" id="WP_008753560.1">
    <property type="nucleotide sequence ID" value="NZ_AJGH01000046.1"/>
</dbReference>
<dbReference type="SMART" id="SM00729">
    <property type="entry name" value="Elp3"/>
    <property type="match status" value="1"/>
</dbReference>
<dbReference type="SFLD" id="SFLDS00029">
    <property type="entry name" value="Radical_SAM"/>
    <property type="match status" value="1"/>
</dbReference>
<name>I0R9F1_9FIRM</name>
<sequence length="407" mass="46968">MIFNNTLWEINRNVVFVKGALRGAIYDLENELVYSIGVQSCNCIYKIINNCGLNNEEKEYRKALIEHSLLSADFSPRLYTHMDFSPTDTIGLVWLEITQACNERCIHCYEGSEHISSKNPLSLIEWQKVINELKDVQPKRIVIIGGEPCVHKDLNRILNLVSEVKSDVTLFTNGSLINEELAGILKKNNIRVKLSLYGNNAKIHDNITKLPGSFEKLLKSIDILQKRKIDISVAIVLMKENQDYYEEIRDFVMRLGVSSYKFDVIRNVYNGEQSKHSPTLKRIIDLRIRKEANFSITKRQFDSNYFHNSCWHNKMVITDNGDVMPCVFERNIKYGNVRNKTIKEIVNSTIVKRCWGLDFSQIDVCNRCEYRFACKDCRPLAIAQSGNIYSKNPSCNYNPELGGWNNE</sequence>
<dbReference type="GO" id="GO:0003824">
    <property type="term" value="F:catalytic activity"/>
    <property type="evidence" value="ECO:0007669"/>
    <property type="project" value="InterPro"/>
</dbReference>
<accession>I0R9F1</accession>
<dbReference type="NCBIfam" id="TIGR04085">
    <property type="entry name" value="rSAM_more_4Fe4S"/>
    <property type="match status" value="1"/>
</dbReference>
<evidence type="ECO:0000313" key="6">
    <source>
        <dbReference type="EMBL" id="EIC96309.1"/>
    </source>
</evidence>
<dbReference type="PANTHER" id="PTHR11228:SF27">
    <property type="entry name" value="GLYCYL-RADICAL ENZYME ACTIVATING ENZYME MJ1227-RELATED"/>
    <property type="match status" value="1"/>
</dbReference>
<dbReference type="PROSITE" id="PS51918">
    <property type="entry name" value="RADICAL_SAM"/>
    <property type="match status" value="1"/>
</dbReference>
<dbReference type="Pfam" id="PF04055">
    <property type="entry name" value="Radical_SAM"/>
    <property type="match status" value="1"/>
</dbReference>
<keyword evidence="4" id="KW-0411">Iron-sulfur</keyword>
<dbReference type="InterPro" id="IPR013785">
    <property type="entry name" value="Aldolase_TIM"/>
</dbReference>